<name>A0A381E205_9GAMM</name>
<dbReference type="SMART" id="SM00642">
    <property type="entry name" value="Aamy"/>
    <property type="match status" value="1"/>
</dbReference>
<dbReference type="EC" id="3.2.1.-" evidence="6"/>
<organism evidence="6 7">
    <name type="scientific">Cardiobacterium valvarum</name>
    <dbReference type="NCBI Taxonomy" id="194702"/>
    <lineage>
        <taxon>Bacteria</taxon>
        <taxon>Pseudomonadati</taxon>
        <taxon>Pseudomonadota</taxon>
        <taxon>Gammaproteobacteria</taxon>
        <taxon>Cardiobacteriales</taxon>
        <taxon>Cardiobacteriaceae</taxon>
        <taxon>Cardiobacterium</taxon>
    </lineage>
</organism>
<protein>
    <submittedName>
        <fullName evidence="6">Glycogen debranching enzyme</fullName>
        <ecNumber evidence="6">3.2.1.-</ecNumber>
    </submittedName>
</protein>
<accession>A0A381E205</accession>
<evidence type="ECO:0000313" key="6">
    <source>
        <dbReference type="EMBL" id="SUX19907.1"/>
    </source>
</evidence>
<dbReference type="Pfam" id="PF00128">
    <property type="entry name" value="Alpha-amylase"/>
    <property type="match status" value="1"/>
</dbReference>
<feature type="compositionally biased region" description="Basic and acidic residues" evidence="4">
    <location>
        <begin position="464"/>
        <end position="475"/>
    </location>
</feature>
<dbReference type="RefSeq" id="WP_115610886.1">
    <property type="nucleotide sequence ID" value="NZ_JBHLZC010000001.1"/>
</dbReference>
<dbReference type="SUPFAM" id="SSF51011">
    <property type="entry name" value="Glycosyl hydrolase domain"/>
    <property type="match status" value="1"/>
</dbReference>
<dbReference type="InterPro" id="IPR004193">
    <property type="entry name" value="Glyco_hydro_13_N"/>
</dbReference>
<dbReference type="Pfam" id="PF18390">
    <property type="entry name" value="GlgX_C"/>
    <property type="match status" value="1"/>
</dbReference>
<dbReference type="InterPro" id="IPR040784">
    <property type="entry name" value="GlgX_C"/>
</dbReference>
<reference evidence="6 7" key="1">
    <citation type="submission" date="2018-06" db="EMBL/GenBank/DDBJ databases">
        <authorList>
            <consortium name="Pathogen Informatics"/>
            <person name="Doyle S."/>
        </authorList>
    </citation>
    <scope>NUCLEOTIDE SEQUENCE [LARGE SCALE GENOMIC DNA]</scope>
    <source>
        <strain evidence="6 7">NCTC13294</strain>
    </source>
</reference>
<dbReference type="InterPro" id="IPR013780">
    <property type="entry name" value="Glyco_hydro_b"/>
</dbReference>
<dbReference type="PANTHER" id="PTHR43002">
    <property type="entry name" value="GLYCOGEN DEBRANCHING ENZYME"/>
    <property type="match status" value="1"/>
</dbReference>
<dbReference type="GO" id="GO:0004135">
    <property type="term" value="F:amylo-alpha-1,6-glucosidase activity"/>
    <property type="evidence" value="ECO:0007669"/>
    <property type="project" value="InterPro"/>
</dbReference>
<dbReference type="InterPro" id="IPR011837">
    <property type="entry name" value="Glycogen_debranch_GlgX"/>
</dbReference>
<proteinExistence type="inferred from homology"/>
<feature type="region of interest" description="Disordered" evidence="4">
    <location>
        <begin position="1"/>
        <end position="23"/>
    </location>
</feature>
<keyword evidence="7" id="KW-1185">Reference proteome</keyword>
<comment type="similarity">
    <text evidence="1">Belongs to the glycosyl hydrolase 13 family.</text>
</comment>
<dbReference type="InterPro" id="IPR014756">
    <property type="entry name" value="Ig_E-set"/>
</dbReference>
<dbReference type="Gene3D" id="3.20.20.80">
    <property type="entry name" value="Glycosidases"/>
    <property type="match status" value="1"/>
</dbReference>
<dbReference type="CDD" id="cd02856">
    <property type="entry name" value="E_set_GDE_Isoamylase_N"/>
    <property type="match status" value="1"/>
</dbReference>
<dbReference type="SUPFAM" id="SSF81296">
    <property type="entry name" value="E set domains"/>
    <property type="match status" value="1"/>
</dbReference>
<gene>
    <name evidence="6" type="primary">glgX</name>
    <name evidence="6" type="ORF">NCTC13294_00625</name>
</gene>
<dbReference type="AlphaFoldDB" id="A0A381E205"/>
<evidence type="ECO:0000256" key="2">
    <source>
        <dbReference type="ARBA" id="ARBA00022801"/>
    </source>
</evidence>
<sequence>MKQQRSPLRCHRGRPYPLGSTPTTIGDTDGVNFALVSRHASAVTLCLYGRDGVETRIDVQNRSDDIWHIFVAGIKAGQRYGWRVDGPMEAGNCYNPQKLLLDPYARALNHLPEYRTADELALYHHTDPRDNAAVAAKSIVVAPSDYDWEGDVPLRTPWRDTIIYELHVKGYSQRNPAIPPAIRGTFAGLAHEASIRHLKELGITAVELLPISQHLDEVHLQRRGMSNYWGYNVYAHNIPDRRYGSHNDLRDMVKTLHRAGIEVILDVVYNHTAEQDIHGPMLCQRGIDNRLYYWQNAHGDYINNTGCGNTLNASEPHVLRWMLDSLRYWVEAFHIDGFRYDLGATLGRKPTFDPYAAFFTAIRQDPILSRCKHISEPWDTGSDGYNLGGFPQGFAEWNGRYRDDMRGFWLWENGWLGALAQRLSGSSDIYRHDWRGVYSSINFNTAHDGFTLRDLTSYSYKHNEANGEDNRDGDSHNYSWNHGVEGETDDPAINLARHHSQKALLASLLLANGVPMLLAGDELGHTQHGNNNSYCQDNETTWLDWEKPAPLVPYVRTLITLRRELAQAGVYDNWWHHDDARWYSADGQPMQDADWHNEASKALVLALQDNYLLLINANRCPQTYCLPEGSWQPLLADDGYTQENDRATLAHKGITILRKNSAKTQPAT</sequence>
<keyword evidence="2 6" id="KW-0378">Hydrolase</keyword>
<dbReference type="InterPro" id="IPR017853">
    <property type="entry name" value="GH"/>
</dbReference>
<dbReference type="NCBIfam" id="TIGR02100">
    <property type="entry name" value="glgX_debranch"/>
    <property type="match status" value="1"/>
</dbReference>
<evidence type="ECO:0000259" key="5">
    <source>
        <dbReference type="SMART" id="SM00642"/>
    </source>
</evidence>
<dbReference type="CDD" id="cd11326">
    <property type="entry name" value="AmyAc_Glg_debranch"/>
    <property type="match status" value="1"/>
</dbReference>
<evidence type="ECO:0000256" key="4">
    <source>
        <dbReference type="SAM" id="MobiDB-lite"/>
    </source>
</evidence>
<dbReference type="SUPFAM" id="SSF51445">
    <property type="entry name" value="(Trans)glycosidases"/>
    <property type="match status" value="1"/>
</dbReference>
<dbReference type="InterPro" id="IPR044505">
    <property type="entry name" value="GlgX_Isoamylase_N_E_set"/>
</dbReference>
<dbReference type="Proteomes" id="UP000254572">
    <property type="component" value="Unassembled WGS sequence"/>
</dbReference>
<dbReference type="InterPro" id="IPR006047">
    <property type="entry name" value="GH13_cat_dom"/>
</dbReference>
<keyword evidence="3 6" id="KW-0326">Glycosidase</keyword>
<dbReference type="Gene3D" id="2.60.40.10">
    <property type="entry name" value="Immunoglobulins"/>
    <property type="match status" value="1"/>
</dbReference>
<dbReference type="GO" id="GO:0005980">
    <property type="term" value="P:glycogen catabolic process"/>
    <property type="evidence" value="ECO:0007669"/>
    <property type="project" value="InterPro"/>
</dbReference>
<feature type="domain" description="Glycosyl hydrolase family 13 catalytic" evidence="5">
    <location>
        <begin position="165"/>
        <end position="562"/>
    </location>
</feature>
<dbReference type="Gene3D" id="2.60.40.1180">
    <property type="entry name" value="Golgi alpha-mannosidase II"/>
    <property type="match status" value="1"/>
</dbReference>
<feature type="region of interest" description="Disordered" evidence="4">
    <location>
        <begin position="464"/>
        <end position="483"/>
    </location>
</feature>
<dbReference type="OrthoDB" id="3236218at2"/>
<dbReference type="EMBL" id="UFUW01000001">
    <property type="protein sequence ID" value="SUX19907.1"/>
    <property type="molecule type" value="Genomic_DNA"/>
</dbReference>
<evidence type="ECO:0000313" key="7">
    <source>
        <dbReference type="Proteomes" id="UP000254572"/>
    </source>
</evidence>
<dbReference type="Pfam" id="PF02922">
    <property type="entry name" value="CBM_48"/>
    <property type="match status" value="1"/>
</dbReference>
<evidence type="ECO:0000256" key="1">
    <source>
        <dbReference type="ARBA" id="ARBA00008061"/>
    </source>
</evidence>
<evidence type="ECO:0000256" key="3">
    <source>
        <dbReference type="ARBA" id="ARBA00023295"/>
    </source>
</evidence>
<dbReference type="InterPro" id="IPR013783">
    <property type="entry name" value="Ig-like_fold"/>
</dbReference>